<dbReference type="EMBL" id="RXNR01000034">
    <property type="protein sequence ID" value="RTQ92102.1"/>
    <property type="molecule type" value="Genomic_DNA"/>
</dbReference>
<dbReference type="RefSeq" id="WP_126294801.1">
    <property type="nucleotide sequence ID" value="NZ_CP155468.1"/>
</dbReference>
<name>A0A3S0QUM2_9BACI</name>
<evidence type="ECO:0000259" key="6">
    <source>
        <dbReference type="SMART" id="SM01340"/>
    </source>
</evidence>
<proteinExistence type="inferred from homology"/>
<dbReference type="FunFam" id="3.30.565.10:FF:000003">
    <property type="entry name" value="DNA mismatch repair endonuclease MutL"/>
    <property type="match status" value="1"/>
</dbReference>
<dbReference type="Gene3D" id="3.30.1540.20">
    <property type="entry name" value="MutL, C-terminal domain, dimerisation subdomain"/>
    <property type="match status" value="1"/>
</dbReference>
<dbReference type="FunFam" id="3.30.1370.100:FF:000004">
    <property type="entry name" value="DNA mismatch repair endonuclease MutL"/>
    <property type="match status" value="1"/>
</dbReference>
<comment type="function">
    <text evidence="4">This protein is involved in the repair of mismatches in DNA. It is required for dam-dependent methyl-directed DNA mismatch repair. May act as a 'molecular matchmaker', a protein that promotes the formation of a stable complex between two or more DNA-binding proteins in an ATP-dependent manner without itself being part of a final effector complex.</text>
</comment>
<evidence type="ECO:0000256" key="1">
    <source>
        <dbReference type="ARBA" id="ARBA00006082"/>
    </source>
</evidence>
<dbReference type="Pfam" id="PF01119">
    <property type="entry name" value="DNA_mis_repair"/>
    <property type="match status" value="1"/>
</dbReference>
<dbReference type="InterPro" id="IPR014790">
    <property type="entry name" value="MutL_C"/>
</dbReference>
<dbReference type="InterPro" id="IPR013507">
    <property type="entry name" value="DNA_mismatch_S5_2-like"/>
</dbReference>
<dbReference type="InterPro" id="IPR002099">
    <property type="entry name" value="MutL/Mlh/PMS"/>
</dbReference>
<keyword evidence="7" id="KW-0378">Hydrolase</keyword>
<dbReference type="GO" id="GO:0030983">
    <property type="term" value="F:mismatched DNA binding"/>
    <property type="evidence" value="ECO:0007669"/>
    <property type="project" value="InterPro"/>
</dbReference>
<dbReference type="OrthoDB" id="9763467at2"/>
<dbReference type="InterPro" id="IPR020667">
    <property type="entry name" value="DNA_mismatch_repair_MutL"/>
</dbReference>
<keyword evidence="7" id="KW-0255">Endonuclease</keyword>
<evidence type="ECO:0000313" key="7">
    <source>
        <dbReference type="EMBL" id="RTQ92102.1"/>
    </source>
</evidence>
<evidence type="ECO:0000313" key="8">
    <source>
        <dbReference type="Proteomes" id="UP000276349"/>
    </source>
</evidence>
<dbReference type="GO" id="GO:0140664">
    <property type="term" value="F:ATP-dependent DNA damage sensor activity"/>
    <property type="evidence" value="ECO:0007669"/>
    <property type="project" value="InterPro"/>
</dbReference>
<dbReference type="SMART" id="SM01340">
    <property type="entry name" value="DNA_mis_repair"/>
    <property type="match status" value="1"/>
</dbReference>
<dbReference type="NCBIfam" id="NF000950">
    <property type="entry name" value="PRK00095.1-3"/>
    <property type="match status" value="1"/>
</dbReference>
<reference evidence="7 8" key="1">
    <citation type="submission" date="2018-12" db="EMBL/GenBank/DDBJ databases">
        <authorList>
            <person name="Yu L."/>
        </authorList>
    </citation>
    <scope>NUCLEOTIDE SEQUENCE [LARGE SCALE GENOMIC DNA]</scope>
    <source>
        <strain evidence="7 8">S5H2222</strain>
    </source>
</reference>
<keyword evidence="3 4" id="KW-0234">DNA repair</keyword>
<accession>A0A3S0QUM2</accession>
<dbReference type="Pfam" id="PF08676">
    <property type="entry name" value="MutL_C"/>
    <property type="match status" value="1"/>
</dbReference>
<dbReference type="Gene3D" id="3.30.565.10">
    <property type="entry name" value="Histidine kinase-like ATPase, C-terminal domain"/>
    <property type="match status" value="1"/>
</dbReference>
<dbReference type="InterPro" id="IPR037198">
    <property type="entry name" value="MutL_C_sf"/>
</dbReference>
<dbReference type="PANTHER" id="PTHR10073">
    <property type="entry name" value="DNA MISMATCH REPAIR PROTEIN MLH, PMS, MUTL"/>
    <property type="match status" value="1"/>
</dbReference>
<dbReference type="InterPro" id="IPR042120">
    <property type="entry name" value="MutL_C_dimsub"/>
</dbReference>
<feature type="domain" description="MutL C-terminal dimerisation" evidence="5">
    <location>
        <begin position="449"/>
        <end position="592"/>
    </location>
</feature>
<dbReference type="NCBIfam" id="TIGR00585">
    <property type="entry name" value="mutl"/>
    <property type="match status" value="1"/>
</dbReference>
<gene>
    <name evidence="4 7" type="primary">mutL</name>
    <name evidence="7" type="ORF">EKG35_12505</name>
</gene>
<dbReference type="CDD" id="cd16926">
    <property type="entry name" value="HATPase_MutL-MLH-PMS-like"/>
    <property type="match status" value="1"/>
</dbReference>
<feature type="domain" description="DNA mismatch repair protein S5" evidence="6">
    <location>
        <begin position="208"/>
        <end position="326"/>
    </location>
</feature>
<dbReference type="GO" id="GO:0006298">
    <property type="term" value="P:mismatch repair"/>
    <property type="evidence" value="ECO:0007669"/>
    <property type="project" value="UniProtKB-UniRule"/>
</dbReference>
<dbReference type="InterPro" id="IPR014762">
    <property type="entry name" value="DNA_mismatch_repair_CS"/>
</dbReference>
<dbReference type="PANTHER" id="PTHR10073:SF12">
    <property type="entry name" value="DNA MISMATCH REPAIR PROTEIN MLH1"/>
    <property type="match status" value="1"/>
</dbReference>
<dbReference type="InterPro" id="IPR014721">
    <property type="entry name" value="Ribsml_uS5_D2-typ_fold_subgr"/>
</dbReference>
<evidence type="ECO:0000259" key="5">
    <source>
        <dbReference type="SMART" id="SM00853"/>
    </source>
</evidence>
<protein>
    <recommendedName>
        <fullName evidence="4">DNA mismatch repair protein MutL</fullName>
    </recommendedName>
</protein>
<evidence type="ECO:0000256" key="3">
    <source>
        <dbReference type="ARBA" id="ARBA00023204"/>
    </source>
</evidence>
<dbReference type="Gene3D" id="3.30.1370.100">
    <property type="entry name" value="MutL, C-terminal domain, regulatory subdomain"/>
    <property type="match status" value="1"/>
</dbReference>
<dbReference type="Pfam" id="PF13589">
    <property type="entry name" value="HATPase_c_3"/>
    <property type="match status" value="1"/>
</dbReference>
<dbReference type="InterPro" id="IPR020568">
    <property type="entry name" value="Ribosomal_Su5_D2-typ_SF"/>
</dbReference>
<dbReference type="SUPFAM" id="SSF118116">
    <property type="entry name" value="DNA mismatch repair protein MutL"/>
    <property type="match status" value="1"/>
</dbReference>
<dbReference type="GO" id="GO:0032300">
    <property type="term" value="C:mismatch repair complex"/>
    <property type="evidence" value="ECO:0007669"/>
    <property type="project" value="InterPro"/>
</dbReference>
<dbReference type="SUPFAM" id="SSF54211">
    <property type="entry name" value="Ribosomal protein S5 domain 2-like"/>
    <property type="match status" value="1"/>
</dbReference>
<evidence type="ECO:0000256" key="4">
    <source>
        <dbReference type="HAMAP-Rule" id="MF_00149"/>
    </source>
</evidence>
<dbReference type="GO" id="GO:0004519">
    <property type="term" value="F:endonuclease activity"/>
    <property type="evidence" value="ECO:0007669"/>
    <property type="project" value="UniProtKB-KW"/>
</dbReference>
<keyword evidence="7" id="KW-0540">Nuclease</keyword>
<evidence type="ECO:0000256" key="2">
    <source>
        <dbReference type="ARBA" id="ARBA00022763"/>
    </source>
</evidence>
<keyword evidence="8" id="KW-1185">Reference proteome</keyword>
<dbReference type="Proteomes" id="UP000276349">
    <property type="component" value="Unassembled WGS sequence"/>
</dbReference>
<dbReference type="PROSITE" id="PS00058">
    <property type="entry name" value="DNA_MISMATCH_REPAIR_1"/>
    <property type="match status" value="1"/>
</dbReference>
<comment type="similarity">
    <text evidence="1 4">Belongs to the DNA mismatch repair MutL/HexB family.</text>
</comment>
<dbReference type="InterPro" id="IPR038973">
    <property type="entry name" value="MutL/Mlh/Pms-like"/>
</dbReference>
<keyword evidence="2 4" id="KW-0227">DNA damage</keyword>
<dbReference type="HAMAP" id="MF_00149">
    <property type="entry name" value="DNA_mis_repair"/>
    <property type="match status" value="1"/>
</dbReference>
<dbReference type="InterPro" id="IPR042121">
    <property type="entry name" value="MutL_C_regsub"/>
</dbReference>
<dbReference type="AlphaFoldDB" id="A0A3S0QUM2"/>
<dbReference type="InterPro" id="IPR036890">
    <property type="entry name" value="HATPase_C_sf"/>
</dbReference>
<organism evidence="7 8">
    <name type="scientific">Lysinibacillus telephonicus</name>
    <dbReference type="NCBI Taxonomy" id="1714840"/>
    <lineage>
        <taxon>Bacteria</taxon>
        <taxon>Bacillati</taxon>
        <taxon>Bacillota</taxon>
        <taxon>Bacilli</taxon>
        <taxon>Bacillales</taxon>
        <taxon>Bacillaceae</taxon>
        <taxon>Lysinibacillus</taxon>
    </lineage>
</organism>
<dbReference type="CDD" id="cd00782">
    <property type="entry name" value="MutL_Trans"/>
    <property type="match status" value="1"/>
</dbReference>
<dbReference type="GO" id="GO:0016887">
    <property type="term" value="F:ATP hydrolysis activity"/>
    <property type="evidence" value="ECO:0007669"/>
    <property type="project" value="InterPro"/>
</dbReference>
<dbReference type="SMART" id="SM00853">
    <property type="entry name" value="MutL_C"/>
    <property type="match status" value="1"/>
</dbReference>
<sequence length="636" mass="72301">MGKIQIMDEWLSNKIAAGEVVERPSSVVKELVENAIDAGSTSIEVFLEEAGLTSIQVTDNGSGMDEEDALKSFSRHATSKISKEQDLFRIRTLGFRGEALASIASVSKVTLKTSDGESSGMELRLEGGHIVSKKPTSFRRGTDITVSQLFFNTPARLKYLKTIQTELGHSIDYMNRLALGYPEIAFKLVHNGQTLLQTNGRGNVQQVIAAIYGVQNARKMISFNAESKDYKVHGFASLPEVTRASKNYMSLFVNGRWVKHYLVQKAIVDAYHTYLPIERFPIVVLYIEGDPYLTDVNVHPAKLQIRLSKEQELLPLIEDAVRQAIRSAIHVPLAEKKEKPVRVPSEQINFWKPTPTFDETKMNQIVEKLNAQQSVVKETSKEVETATNPKDVLSEDITSEFLEQWNETDITLPHDEKNEMTSTILEDNKQELGATVQKEEKEPFPQLEIVGQIHGTYIVAQMEDGFYLIDQHAAQERIKYEYFRDKVGEVNANERQSLLLPLTFHYSADEALILKENLSALEEVGVFLEDFGQSSFVVREHPTWFPKGFEQEIIEELIEQVLKTRKTDVKKLREEAAIMMSCKKSIKANYFLTKEQMIALLEDLRKADNPFTCPHGRPVMIHFSTYEVEKMFKRVM</sequence>
<dbReference type="Gene3D" id="3.30.230.10">
    <property type="match status" value="1"/>
</dbReference>
<comment type="caution">
    <text evidence="7">The sequence shown here is derived from an EMBL/GenBank/DDBJ whole genome shotgun (WGS) entry which is preliminary data.</text>
</comment>
<dbReference type="SUPFAM" id="SSF55874">
    <property type="entry name" value="ATPase domain of HSP90 chaperone/DNA topoisomerase II/histidine kinase"/>
    <property type="match status" value="1"/>
</dbReference>
<dbReference type="GO" id="GO:0005524">
    <property type="term" value="F:ATP binding"/>
    <property type="evidence" value="ECO:0007669"/>
    <property type="project" value="InterPro"/>
</dbReference>